<protein>
    <submittedName>
        <fullName evidence="2">Uncharacterized protein</fullName>
    </submittedName>
</protein>
<keyword evidence="1" id="KW-0732">Signal</keyword>
<keyword evidence="3" id="KW-1185">Reference proteome</keyword>
<evidence type="ECO:0000313" key="2">
    <source>
        <dbReference type="EMBL" id="CEL11571.1"/>
    </source>
</evidence>
<dbReference type="OrthoDB" id="536881at2759"/>
<organism evidence="2 3">
    <name type="scientific">Aspergillus calidoustus</name>
    <dbReference type="NCBI Taxonomy" id="454130"/>
    <lineage>
        <taxon>Eukaryota</taxon>
        <taxon>Fungi</taxon>
        <taxon>Dikarya</taxon>
        <taxon>Ascomycota</taxon>
        <taxon>Pezizomycotina</taxon>
        <taxon>Eurotiomycetes</taxon>
        <taxon>Eurotiomycetidae</taxon>
        <taxon>Eurotiales</taxon>
        <taxon>Aspergillaceae</taxon>
        <taxon>Aspergillus</taxon>
        <taxon>Aspergillus subgen. Nidulantes</taxon>
    </lineage>
</organism>
<feature type="signal peptide" evidence="1">
    <location>
        <begin position="1"/>
        <end position="24"/>
    </location>
</feature>
<dbReference type="AlphaFoldDB" id="A0A0U5GIG8"/>
<evidence type="ECO:0000313" key="3">
    <source>
        <dbReference type="Proteomes" id="UP000054771"/>
    </source>
</evidence>
<gene>
    <name evidence="2" type="ORF">ASPCAL14672</name>
</gene>
<proteinExistence type="predicted"/>
<accession>A0A0U5GIG8</accession>
<sequence>MRITQIIKVGAALAAAFLAYPCLAQGTILGSRCQCWKGWSICPSAALPTTATGETAKGWSEYRRSSQHCSALFGIRQRFVDWWENSQGRANIYTDSPLISPTVTPPRKVSALNHVGDLFEVKGAISSIHQNTLPSLGTDPSFLGFFGAIEGLSLPNLTDFQKLQVHSDLPLDCGPLDDRFEPIVTETVEVERARPGAYSCNSIAANDETTTSKPVFAGIVAAAMVAGLALW</sequence>
<dbReference type="EMBL" id="CDMC01000028">
    <property type="protein sequence ID" value="CEL11571.1"/>
    <property type="molecule type" value="Genomic_DNA"/>
</dbReference>
<evidence type="ECO:0000256" key="1">
    <source>
        <dbReference type="SAM" id="SignalP"/>
    </source>
</evidence>
<dbReference type="Proteomes" id="UP000054771">
    <property type="component" value="Unassembled WGS sequence"/>
</dbReference>
<name>A0A0U5GIG8_ASPCI</name>
<reference evidence="3" key="1">
    <citation type="journal article" date="2016" name="Genome Announc.">
        <title>Draft genome sequences of fungus Aspergillus calidoustus.</title>
        <authorList>
            <person name="Horn F."/>
            <person name="Linde J."/>
            <person name="Mattern D.J."/>
            <person name="Walther G."/>
            <person name="Guthke R."/>
            <person name="Scherlach K."/>
            <person name="Martin K."/>
            <person name="Brakhage A.A."/>
            <person name="Petzke L."/>
            <person name="Valiante V."/>
        </authorList>
    </citation>
    <scope>NUCLEOTIDE SEQUENCE [LARGE SCALE GENOMIC DNA]</scope>
    <source>
        <strain evidence="3">SF006504</strain>
    </source>
</reference>
<feature type="chain" id="PRO_5006857917" evidence="1">
    <location>
        <begin position="25"/>
        <end position="231"/>
    </location>
</feature>